<protein>
    <recommendedName>
        <fullName evidence="4">DUF4383 domain-containing protein</fullName>
    </recommendedName>
</protein>
<organism evidence="2 3">
    <name type="scientific">Ktedonobacter robiniae</name>
    <dbReference type="NCBI Taxonomy" id="2778365"/>
    <lineage>
        <taxon>Bacteria</taxon>
        <taxon>Bacillati</taxon>
        <taxon>Chloroflexota</taxon>
        <taxon>Ktedonobacteria</taxon>
        <taxon>Ktedonobacterales</taxon>
        <taxon>Ktedonobacteraceae</taxon>
        <taxon>Ktedonobacter</taxon>
    </lineage>
</organism>
<accession>A0ABQ3UVN5</accession>
<feature type="transmembrane region" description="Helical" evidence="1">
    <location>
        <begin position="34"/>
        <end position="54"/>
    </location>
</feature>
<name>A0ABQ3UVN5_9CHLR</name>
<evidence type="ECO:0008006" key="4">
    <source>
        <dbReference type="Google" id="ProtNLM"/>
    </source>
</evidence>
<reference evidence="2 3" key="1">
    <citation type="journal article" date="2021" name="Int. J. Syst. Evol. Microbiol.">
        <title>Reticulibacter mediterranei gen. nov., sp. nov., within the new family Reticulibacteraceae fam. nov., and Ktedonospora formicarum gen. nov., sp. nov., Ktedonobacter robiniae sp. nov., Dictyobacter formicarum sp. nov. and Dictyobacter arantiisoli sp. nov., belonging to the class Ktedonobacteria.</title>
        <authorList>
            <person name="Yabe S."/>
            <person name="Zheng Y."/>
            <person name="Wang C.M."/>
            <person name="Sakai Y."/>
            <person name="Abe K."/>
            <person name="Yokota A."/>
            <person name="Donadio S."/>
            <person name="Cavaletti L."/>
            <person name="Monciardini P."/>
        </authorList>
    </citation>
    <scope>NUCLEOTIDE SEQUENCE [LARGE SCALE GENOMIC DNA]</scope>
    <source>
        <strain evidence="2 3">SOSP1-30</strain>
    </source>
</reference>
<proteinExistence type="predicted"/>
<evidence type="ECO:0000313" key="3">
    <source>
        <dbReference type="Proteomes" id="UP000654345"/>
    </source>
</evidence>
<dbReference type="EMBL" id="BNJG01000002">
    <property type="protein sequence ID" value="GHO56752.1"/>
    <property type="molecule type" value="Genomic_DNA"/>
</dbReference>
<gene>
    <name evidence="2" type="ORF">KSB_52270</name>
</gene>
<feature type="transmembrane region" description="Helical" evidence="1">
    <location>
        <begin position="5"/>
        <end position="28"/>
    </location>
</feature>
<keyword evidence="3" id="KW-1185">Reference proteome</keyword>
<feature type="transmembrane region" description="Helical" evidence="1">
    <location>
        <begin position="61"/>
        <end position="84"/>
    </location>
</feature>
<evidence type="ECO:0000256" key="1">
    <source>
        <dbReference type="SAM" id="Phobius"/>
    </source>
</evidence>
<evidence type="ECO:0000313" key="2">
    <source>
        <dbReference type="EMBL" id="GHO56752.1"/>
    </source>
</evidence>
<comment type="caution">
    <text evidence="2">The sequence shown here is derived from an EMBL/GenBank/DDBJ whole genome shotgun (WGS) entry which is preliminary data.</text>
</comment>
<sequence>MTARILQIIVGLAGLCALVLGLVIWIANTDLTDIHMFFGLLVTLGLLVMSIIALTARGQRIWGMVGIVYAIILLIFGELQFNLLVGNLHWLIQALHLLAGIGAIVLTSAIGARYRTLKRGEAKPEAASQVSRL</sequence>
<feature type="transmembrane region" description="Helical" evidence="1">
    <location>
        <begin position="90"/>
        <end position="112"/>
    </location>
</feature>
<dbReference type="Proteomes" id="UP000654345">
    <property type="component" value="Unassembled WGS sequence"/>
</dbReference>
<keyword evidence="1" id="KW-0812">Transmembrane</keyword>
<keyword evidence="1" id="KW-0472">Membrane</keyword>
<keyword evidence="1" id="KW-1133">Transmembrane helix</keyword>